<sequence length="332" mass="38403">MSIENYQILVNDLGIPLVQRLLMSYWLKTTVGHPFQLIWGSELGLSTPPTWQVKPEVGLPLALKLWSLENICRDTIIYLDGNTIPQADLTAAVQPEAWLQMPERVALKQLIFFVVKHELAAPEHEFSYAVKEIRASYTQAADYDQYDPTLMPSEWMPVAYNLNPKANLISCVALQERPWYNPCAPATALWITYLNQSIQQGFISIDTIAEDIEQQRIHPGILELLESRINPIDQPLFLSSPSRFESPEIKISPAQQQMIASTIYEMPKRSFWRSLASGYVTEVMLPRELKNFSKKWRVFQQDYRIRARKARYVLKIILPKRLNRALRDDKKD</sequence>
<organism evidence="1">
    <name type="scientific">Cyanothece sp. (strain PCC 7425 / ATCC 29141)</name>
    <dbReference type="NCBI Taxonomy" id="395961"/>
    <lineage>
        <taxon>Bacteria</taxon>
        <taxon>Bacillati</taxon>
        <taxon>Cyanobacteriota</taxon>
        <taxon>Cyanophyceae</taxon>
        <taxon>Gomontiellales</taxon>
        <taxon>Cyanothecaceae</taxon>
        <taxon>Cyanothece</taxon>
    </lineage>
</organism>
<dbReference type="KEGG" id="cyn:Cyan7425_4209"/>
<reference evidence="1" key="1">
    <citation type="submission" date="2009-01" db="EMBL/GenBank/DDBJ databases">
        <title>Complete sequence of chromosome Cyanothece sp. PCC 7425.</title>
        <authorList>
            <consortium name="US DOE Joint Genome Institute"/>
            <person name="Lucas S."/>
            <person name="Copeland A."/>
            <person name="Lapidus A."/>
            <person name="Glavina del Rio T."/>
            <person name="Dalin E."/>
            <person name="Tice H."/>
            <person name="Bruce D."/>
            <person name="Goodwin L."/>
            <person name="Pitluck S."/>
            <person name="Sims D."/>
            <person name="Meineke L."/>
            <person name="Brettin T."/>
            <person name="Detter J.C."/>
            <person name="Han C."/>
            <person name="Larimer F."/>
            <person name="Land M."/>
            <person name="Hauser L."/>
            <person name="Kyrpides N."/>
            <person name="Ovchinnikova G."/>
            <person name="Liberton M."/>
            <person name="Stoeckel J."/>
            <person name="Banerjee A."/>
            <person name="Singh A."/>
            <person name="Page L."/>
            <person name="Sato H."/>
            <person name="Zhao L."/>
            <person name="Sherman L."/>
            <person name="Pakrasi H."/>
            <person name="Richardson P."/>
        </authorList>
    </citation>
    <scope>NUCLEOTIDE SEQUENCE</scope>
    <source>
        <strain evidence="1">PCC 7425</strain>
    </source>
</reference>
<dbReference type="STRING" id="395961.Cyan7425_4209"/>
<protein>
    <submittedName>
        <fullName evidence="1">Uncharacterized protein</fullName>
    </submittedName>
</protein>
<gene>
    <name evidence="1" type="ordered locus">Cyan7425_4209</name>
</gene>
<evidence type="ECO:0000313" key="1">
    <source>
        <dbReference type="EMBL" id="ACL46522.1"/>
    </source>
</evidence>
<dbReference type="HOGENOM" id="CLU_836056_0_0_3"/>
<proteinExistence type="predicted"/>
<accession>B8HXH7</accession>
<dbReference type="AlphaFoldDB" id="B8HXH7"/>
<dbReference type="OrthoDB" id="9852116at2"/>
<name>B8HXH7_CYAP4</name>
<dbReference type="EMBL" id="CP001344">
    <property type="protein sequence ID" value="ACL46522.1"/>
    <property type="molecule type" value="Genomic_DNA"/>
</dbReference>